<feature type="signal peptide" evidence="1">
    <location>
        <begin position="1"/>
        <end position="30"/>
    </location>
</feature>
<accession>A0A9P0F5R3</accession>
<gene>
    <name evidence="2" type="ORF">BEMITA_LOCUS11808</name>
</gene>
<dbReference type="Proteomes" id="UP001152759">
    <property type="component" value="Chromosome 7"/>
</dbReference>
<evidence type="ECO:0000256" key="1">
    <source>
        <dbReference type="SAM" id="SignalP"/>
    </source>
</evidence>
<evidence type="ECO:0000313" key="3">
    <source>
        <dbReference type="Proteomes" id="UP001152759"/>
    </source>
</evidence>
<feature type="chain" id="PRO_5040454605" evidence="1">
    <location>
        <begin position="31"/>
        <end position="134"/>
    </location>
</feature>
<keyword evidence="3" id="KW-1185">Reference proteome</keyword>
<dbReference type="EMBL" id="OU963868">
    <property type="protein sequence ID" value="CAH0393401.1"/>
    <property type="molecule type" value="Genomic_DNA"/>
</dbReference>
<sequence>MLSEYSANMVNHLLILILLILAVFLLGSNSSEEGFCENSDFDRKSLHFLESNCSFEVPIAPGNSEDLRQMPMSRSQEDGMVSYIFHNPQSEPEYLMQHPPQPFEKSLQQPQLAPMRWALGDDVLVDHVSSRPSQ</sequence>
<name>A0A9P0F5R3_BEMTA</name>
<evidence type="ECO:0000313" key="2">
    <source>
        <dbReference type="EMBL" id="CAH0393401.1"/>
    </source>
</evidence>
<proteinExistence type="predicted"/>
<dbReference type="AlphaFoldDB" id="A0A9P0F5R3"/>
<reference evidence="2" key="1">
    <citation type="submission" date="2021-12" db="EMBL/GenBank/DDBJ databases">
        <authorList>
            <person name="King R."/>
        </authorList>
    </citation>
    <scope>NUCLEOTIDE SEQUENCE</scope>
</reference>
<keyword evidence="1" id="KW-0732">Signal</keyword>
<protein>
    <submittedName>
        <fullName evidence="2">Uncharacterized protein</fullName>
    </submittedName>
</protein>
<organism evidence="2 3">
    <name type="scientific">Bemisia tabaci</name>
    <name type="common">Sweetpotato whitefly</name>
    <name type="synonym">Aleurodes tabaci</name>
    <dbReference type="NCBI Taxonomy" id="7038"/>
    <lineage>
        <taxon>Eukaryota</taxon>
        <taxon>Metazoa</taxon>
        <taxon>Ecdysozoa</taxon>
        <taxon>Arthropoda</taxon>
        <taxon>Hexapoda</taxon>
        <taxon>Insecta</taxon>
        <taxon>Pterygota</taxon>
        <taxon>Neoptera</taxon>
        <taxon>Paraneoptera</taxon>
        <taxon>Hemiptera</taxon>
        <taxon>Sternorrhyncha</taxon>
        <taxon>Aleyrodoidea</taxon>
        <taxon>Aleyrodidae</taxon>
        <taxon>Aleyrodinae</taxon>
        <taxon>Bemisia</taxon>
    </lineage>
</organism>